<dbReference type="InterPro" id="IPR011990">
    <property type="entry name" value="TPR-like_helical_dom_sf"/>
</dbReference>
<sequence length="500" mass="55563">MKYLYIIIVLVAFSSCEKELELEAPSELTVAGFWESENGARAAHTGLYGSFRGTNNTQWLLGEIRSDMYGGQTFESPANVELIESNITVSTAPFGGWAGLYNEIHKLNDFLLNVPNIEFNNEADKNHMLGQAYGIRAFHYYTLLKTWGAVPISTEPLATTDPQGLSKPRAPQSEVMALIKADIQASLDAFGSDGSYWQDKRVYWSKAATLGLKGDVYIWSGTLLAGGDADYTEAKNALQEVASLDVELAPNFADLWSVDNENNKEFIFAFQYEQDQATNFYSLLTGRTTEIQPQFDSEGNSMSDFIVNGANRYGPSEKTLVLTDDNLDARKDATFIRLFTDDNGGTGYPTFNAGTYFGSVINKFGGTVDGSIRISDNDVPIYRYADVLLLLAEAKNLLGEDPSGEINQIRERAYAENYEAATNGYVNGTKVQNTEAILEERYKEFVAEGKRWWDLRRAGDSYVIDNVSFLNPGDEFKLVLPITLDMIGRNPLLEQTPGYN</sequence>
<keyword evidence="3" id="KW-0732">Signal</keyword>
<evidence type="ECO:0000259" key="7">
    <source>
        <dbReference type="Pfam" id="PF14322"/>
    </source>
</evidence>
<dbReference type="EMBL" id="FNAO01000001">
    <property type="protein sequence ID" value="SDD64647.1"/>
    <property type="molecule type" value="Genomic_DNA"/>
</dbReference>
<gene>
    <name evidence="8" type="ORF">SAMN05421636_101299</name>
</gene>
<evidence type="ECO:0000256" key="1">
    <source>
        <dbReference type="ARBA" id="ARBA00004442"/>
    </source>
</evidence>
<dbReference type="InterPro" id="IPR012944">
    <property type="entry name" value="SusD_RagB_dom"/>
</dbReference>
<evidence type="ECO:0000259" key="6">
    <source>
        <dbReference type="Pfam" id="PF07980"/>
    </source>
</evidence>
<evidence type="ECO:0000256" key="5">
    <source>
        <dbReference type="ARBA" id="ARBA00023237"/>
    </source>
</evidence>
<keyword evidence="4" id="KW-0472">Membrane</keyword>
<evidence type="ECO:0000256" key="3">
    <source>
        <dbReference type="ARBA" id="ARBA00022729"/>
    </source>
</evidence>
<protein>
    <submittedName>
        <fullName evidence="8">Starch-binding associating with outer membrane</fullName>
    </submittedName>
</protein>
<dbReference type="Gene3D" id="1.25.40.390">
    <property type="match status" value="1"/>
</dbReference>
<keyword evidence="5" id="KW-0998">Cell outer membrane</keyword>
<organism evidence="8 9">
    <name type="scientific">Pricia antarctica</name>
    <dbReference type="NCBI Taxonomy" id="641691"/>
    <lineage>
        <taxon>Bacteria</taxon>
        <taxon>Pseudomonadati</taxon>
        <taxon>Bacteroidota</taxon>
        <taxon>Flavobacteriia</taxon>
        <taxon>Flavobacteriales</taxon>
        <taxon>Flavobacteriaceae</taxon>
        <taxon>Pricia</taxon>
    </lineage>
</organism>
<dbReference type="Proteomes" id="UP000199109">
    <property type="component" value="Unassembled WGS sequence"/>
</dbReference>
<dbReference type="STRING" id="641691.SAMN05421636_101299"/>
<comment type="subcellular location">
    <subcellularLocation>
        <location evidence="1">Cell outer membrane</location>
    </subcellularLocation>
</comment>
<feature type="domain" description="SusD-like N-terminal" evidence="7">
    <location>
        <begin position="56"/>
        <end position="196"/>
    </location>
</feature>
<dbReference type="AlphaFoldDB" id="A0A1G6WHD4"/>
<evidence type="ECO:0000256" key="2">
    <source>
        <dbReference type="ARBA" id="ARBA00006275"/>
    </source>
</evidence>
<reference evidence="8 9" key="1">
    <citation type="submission" date="2016-10" db="EMBL/GenBank/DDBJ databases">
        <authorList>
            <person name="de Groot N.N."/>
        </authorList>
    </citation>
    <scope>NUCLEOTIDE SEQUENCE [LARGE SCALE GENOMIC DNA]</scope>
    <source>
        <strain evidence="8 9">DSM 23421</strain>
    </source>
</reference>
<dbReference type="RefSeq" id="WP_091864982.1">
    <property type="nucleotide sequence ID" value="NZ_FNAO01000001.1"/>
</dbReference>
<feature type="domain" description="RagB/SusD" evidence="6">
    <location>
        <begin position="264"/>
        <end position="499"/>
    </location>
</feature>
<name>A0A1G6WHD4_9FLAO</name>
<accession>A0A1G6WHD4</accession>
<dbReference type="PROSITE" id="PS51257">
    <property type="entry name" value="PROKAR_LIPOPROTEIN"/>
    <property type="match status" value="1"/>
</dbReference>
<dbReference type="Pfam" id="PF14322">
    <property type="entry name" value="SusD-like_3"/>
    <property type="match status" value="1"/>
</dbReference>
<dbReference type="GO" id="GO:0009279">
    <property type="term" value="C:cell outer membrane"/>
    <property type="evidence" value="ECO:0007669"/>
    <property type="project" value="UniProtKB-SubCell"/>
</dbReference>
<proteinExistence type="inferred from homology"/>
<dbReference type="Pfam" id="PF07980">
    <property type="entry name" value="SusD_RagB"/>
    <property type="match status" value="1"/>
</dbReference>
<evidence type="ECO:0000313" key="8">
    <source>
        <dbReference type="EMBL" id="SDD64647.1"/>
    </source>
</evidence>
<comment type="similarity">
    <text evidence="2">Belongs to the SusD family.</text>
</comment>
<dbReference type="InterPro" id="IPR033985">
    <property type="entry name" value="SusD-like_N"/>
</dbReference>
<dbReference type="OrthoDB" id="5694214at2"/>
<dbReference type="SUPFAM" id="SSF48452">
    <property type="entry name" value="TPR-like"/>
    <property type="match status" value="1"/>
</dbReference>
<evidence type="ECO:0000313" key="9">
    <source>
        <dbReference type="Proteomes" id="UP000199109"/>
    </source>
</evidence>
<keyword evidence="9" id="KW-1185">Reference proteome</keyword>
<dbReference type="CDD" id="cd08977">
    <property type="entry name" value="SusD"/>
    <property type="match status" value="1"/>
</dbReference>
<evidence type="ECO:0000256" key="4">
    <source>
        <dbReference type="ARBA" id="ARBA00023136"/>
    </source>
</evidence>